<gene>
    <name evidence="3" type="ORF">ACFQ4H_15640</name>
</gene>
<evidence type="ECO:0000256" key="1">
    <source>
        <dbReference type="SAM" id="Phobius"/>
    </source>
</evidence>
<accession>A0ABW3YFE9</accession>
<feature type="signal peptide" evidence="2">
    <location>
        <begin position="1"/>
        <end position="32"/>
    </location>
</feature>
<comment type="caution">
    <text evidence="3">The sequence shown here is derived from an EMBL/GenBank/DDBJ whole genome shotgun (WGS) entry which is preliminary data.</text>
</comment>
<evidence type="ECO:0008006" key="5">
    <source>
        <dbReference type="Google" id="ProtNLM"/>
    </source>
</evidence>
<sequence length="511" mass="53204">MKSDNRRRTATRLGVAAIAAFSLGVAAAPAYADPSDPPSFSGSMRDYLISTGSTGKTGTFDTFRYQATNPKVVFDLTDMTGVAKVTFPSDCQVAGGKTTCLVDKVGELIRFTMTPVAGAKAGQKGTIEYTTSADNVAAETSSATVTLTGSGVDLVALDQVESRDPVKPGTEVEVPITFYNAGDRTSPGVELGISFTHGMVPEQYENCRYGTDEENPALTFARCVLEEEILPGIEYGIEAPFEARLGADAVGIERADYAVWPIGEGPAVSNKAKLTKGNGPRLTLKAKGKHAAARTARDLDQQDNYGYYHLLNVQNSLDLAAVGGNLSGAVGDVVSLDLGMTNRGAGALKGRGEFLFGFMVPTGATVTEVPAHCRSITKQADGGWRWENGRPGTPGYACAHPDPILKPGASHLLTFKLKITSLTGTAGQVSVGDPSFDPEFAWKDDNNANNVAEVTVGANGGGGGGLPVTGAKAGLLAGGGAVLLAAGVAFFLMTRRRRLVLVAGDDEKLSA</sequence>
<reference evidence="4" key="1">
    <citation type="journal article" date="2019" name="Int. J. Syst. Evol. Microbiol.">
        <title>The Global Catalogue of Microorganisms (GCM) 10K type strain sequencing project: providing services to taxonomists for standard genome sequencing and annotation.</title>
        <authorList>
            <consortium name="The Broad Institute Genomics Platform"/>
            <consortium name="The Broad Institute Genome Sequencing Center for Infectious Disease"/>
            <person name="Wu L."/>
            <person name="Ma J."/>
        </authorList>
    </citation>
    <scope>NUCLEOTIDE SEQUENCE [LARGE SCALE GENOMIC DNA]</scope>
    <source>
        <strain evidence="4">JCM 31037</strain>
    </source>
</reference>
<dbReference type="EMBL" id="JBHTMP010000021">
    <property type="protein sequence ID" value="MFD1322530.1"/>
    <property type="molecule type" value="Genomic_DNA"/>
</dbReference>
<proteinExistence type="predicted"/>
<keyword evidence="1" id="KW-1133">Transmembrane helix</keyword>
<feature type="transmembrane region" description="Helical" evidence="1">
    <location>
        <begin position="473"/>
        <end position="493"/>
    </location>
</feature>
<dbReference type="RefSeq" id="WP_377571642.1">
    <property type="nucleotide sequence ID" value="NZ_JBHTMP010000021.1"/>
</dbReference>
<evidence type="ECO:0000313" key="4">
    <source>
        <dbReference type="Proteomes" id="UP001597260"/>
    </source>
</evidence>
<feature type="chain" id="PRO_5047226734" description="LPXTG-motif cell wall anchor domain-containing protein" evidence="2">
    <location>
        <begin position="33"/>
        <end position="511"/>
    </location>
</feature>
<keyword evidence="1" id="KW-0812">Transmembrane</keyword>
<protein>
    <recommendedName>
        <fullName evidence="5">LPXTG-motif cell wall anchor domain-containing protein</fullName>
    </recommendedName>
</protein>
<dbReference type="InterPro" id="IPR006311">
    <property type="entry name" value="TAT_signal"/>
</dbReference>
<evidence type="ECO:0000256" key="2">
    <source>
        <dbReference type="SAM" id="SignalP"/>
    </source>
</evidence>
<name>A0ABW3YFE9_9ACTN</name>
<organism evidence="3 4">
    <name type="scientific">Micromonospora sonneratiae</name>
    <dbReference type="NCBI Taxonomy" id="1184706"/>
    <lineage>
        <taxon>Bacteria</taxon>
        <taxon>Bacillati</taxon>
        <taxon>Actinomycetota</taxon>
        <taxon>Actinomycetes</taxon>
        <taxon>Micromonosporales</taxon>
        <taxon>Micromonosporaceae</taxon>
        <taxon>Micromonospora</taxon>
    </lineage>
</organism>
<dbReference type="Proteomes" id="UP001597260">
    <property type="component" value="Unassembled WGS sequence"/>
</dbReference>
<keyword evidence="1" id="KW-0472">Membrane</keyword>
<dbReference type="PROSITE" id="PS51318">
    <property type="entry name" value="TAT"/>
    <property type="match status" value="1"/>
</dbReference>
<evidence type="ECO:0000313" key="3">
    <source>
        <dbReference type="EMBL" id="MFD1322530.1"/>
    </source>
</evidence>
<keyword evidence="2" id="KW-0732">Signal</keyword>
<keyword evidence="4" id="KW-1185">Reference proteome</keyword>